<dbReference type="PROSITE" id="PS50041">
    <property type="entry name" value="C_TYPE_LECTIN_2"/>
    <property type="match status" value="1"/>
</dbReference>
<keyword evidence="2 9" id="KW-0812">Transmembrane</keyword>
<evidence type="ECO:0000256" key="8">
    <source>
        <dbReference type="SAM" id="MobiDB-lite"/>
    </source>
</evidence>
<dbReference type="SMART" id="SM00034">
    <property type="entry name" value="CLECT"/>
    <property type="match status" value="2"/>
</dbReference>
<evidence type="ECO:0000259" key="10">
    <source>
        <dbReference type="PROSITE" id="PS50041"/>
    </source>
</evidence>
<dbReference type="InterPro" id="IPR001304">
    <property type="entry name" value="C-type_lectin-like"/>
</dbReference>
<keyword evidence="3" id="KW-0430">Lectin</keyword>
<evidence type="ECO:0000256" key="5">
    <source>
        <dbReference type="ARBA" id="ARBA00022989"/>
    </source>
</evidence>
<reference evidence="11 12" key="1">
    <citation type="submission" date="2020-12" db="EMBL/GenBank/DDBJ databases">
        <title>De novo assembly of Tibetan sheep genome.</title>
        <authorList>
            <person name="Li X."/>
        </authorList>
    </citation>
    <scope>NUCLEOTIDE SEQUENCE [LARGE SCALE GENOMIC DNA]</scope>
    <source>
        <tissue evidence="11">Heart</tissue>
    </source>
</reference>
<evidence type="ECO:0000256" key="7">
    <source>
        <dbReference type="ARBA" id="ARBA00023180"/>
    </source>
</evidence>
<protein>
    <recommendedName>
        <fullName evidence="10">C-type lectin domain-containing protein</fullName>
    </recommendedName>
</protein>
<dbReference type="InterPro" id="IPR016186">
    <property type="entry name" value="C-type_lectin-like/link_sf"/>
</dbReference>
<dbReference type="PANTHER" id="PTHR22800:SF242">
    <property type="entry name" value="NKG2-A_NKG2-B TYPE II INTEGRAL MEMBRANE PROTEIN"/>
    <property type="match status" value="1"/>
</dbReference>
<comment type="caution">
    <text evidence="11">The sequence shown here is derived from an EMBL/GenBank/DDBJ whole genome shotgun (WGS) entry which is preliminary data.</text>
</comment>
<dbReference type="AlphaFoldDB" id="A0A836AB34"/>
<comment type="subcellular location">
    <subcellularLocation>
        <location evidence="1">Membrane</location>
        <topology evidence="1">Single-pass type II membrane protein</topology>
    </subcellularLocation>
</comment>
<dbReference type="SUPFAM" id="SSF56436">
    <property type="entry name" value="C-type lectin-like"/>
    <property type="match status" value="2"/>
</dbReference>
<dbReference type="InterPro" id="IPR033992">
    <property type="entry name" value="NKR-like_CTLD"/>
</dbReference>
<dbReference type="InterPro" id="IPR016187">
    <property type="entry name" value="CTDL_fold"/>
</dbReference>
<evidence type="ECO:0000256" key="6">
    <source>
        <dbReference type="ARBA" id="ARBA00023136"/>
    </source>
</evidence>
<sequence>MLKSKQNKGIVNKQEVIYAEPKFSKSQQQKISKTNQRNVQSREQQVDYMELKFPRSHLQHRKQKKGKVLHHRSIVWQVITASLGTLCVALLTTVCVLLANLYSNKEDRNQKLSPVPTLSSKNGECSCDHCSAHWIGFGSSYYHLSSKTKTWMESHAACEELDTHLLKIDIKGELEILSMLGVKGWIGLKMNETSESWLWEDGTAVTENLFEFLKMEKDGCAYIDGIYVYAANCSSGKSYVSMAGLFNESNLTSPLKDARLSGQQKNLQKTSQNLQGNEDNYHSKGSPSPLEKLIAGILGIICLVLMSAVVTMIVITPSTLIQDQNNSSQITRLQKEGHCGRCSKDWFTYSNNCYYITFEEKTWNGSLTACASRNSTLLYIDDEEELSFVKAVVIRGCGKMAQLANYRQSVKTTNTVYYSNLVTHKRRQDSGIQKSFVKAVVIHGCGKMAQLASYSTVFIERHPGHYTAAEMNNQRENYPEPSLAKDARKQQMRASPFVLARSIAIAMGIRFIGMTIITNNINSFNNYDYFNSIIQPRSSNFFERYSNHYYGNLQQLSGRILCVHIYY</sequence>
<dbReference type="PANTHER" id="PTHR22800">
    <property type="entry name" value="C-TYPE LECTIN PROTEINS"/>
    <property type="match status" value="1"/>
</dbReference>
<keyword evidence="5 9" id="KW-1133">Transmembrane helix</keyword>
<keyword evidence="6 9" id="KW-0472">Membrane</keyword>
<name>A0A836AB34_SHEEP</name>
<evidence type="ECO:0000256" key="3">
    <source>
        <dbReference type="ARBA" id="ARBA00022734"/>
    </source>
</evidence>
<feature type="transmembrane region" description="Helical" evidence="9">
    <location>
        <begin position="74"/>
        <end position="102"/>
    </location>
</feature>
<dbReference type="Proteomes" id="UP000664991">
    <property type="component" value="Unassembled WGS sequence"/>
</dbReference>
<keyword evidence="4" id="KW-0735">Signal-anchor</keyword>
<dbReference type="Gene3D" id="3.10.100.10">
    <property type="entry name" value="Mannose-Binding Protein A, subunit A"/>
    <property type="match status" value="2"/>
</dbReference>
<evidence type="ECO:0000256" key="2">
    <source>
        <dbReference type="ARBA" id="ARBA00022692"/>
    </source>
</evidence>
<feature type="domain" description="C-type lectin" evidence="10">
    <location>
        <begin position="137"/>
        <end position="242"/>
    </location>
</feature>
<feature type="region of interest" description="Disordered" evidence="8">
    <location>
        <begin position="266"/>
        <end position="285"/>
    </location>
</feature>
<proteinExistence type="predicted"/>
<dbReference type="InterPro" id="IPR050919">
    <property type="entry name" value="NKG2/CD94_NK_receptors"/>
</dbReference>
<gene>
    <name evidence="11" type="ORF">JEQ12_014951</name>
</gene>
<dbReference type="EMBL" id="JAEMGP010000003">
    <property type="protein sequence ID" value="KAG5212522.1"/>
    <property type="molecule type" value="Genomic_DNA"/>
</dbReference>
<dbReference type="GO" id="GO:0045954">
    <property type="term" value="P:positive regulation of natural killer cell mediated cytotoxicity"/>
    <property type="evidence" value="ECO:0007669"/>
    <property type="project" value="TreeGrafter"/>
</dbReference>
<dbReference type="CDD" id="cd03593">
    <property type="entry name" value="CLECT_NK_receptors_like"/>
    <property type="match status" value="1"/>
</dbReference>
<organism evidence="11 12">
    <name type="scientific">Ovis aries</name>
    <name type="common">Sheep</name>
    <dbReference type="NCBI Taxonomy" id="9940"/>
    <lineage>
        <taxon>Eukaryota</taxon>
        <taxon>Metazoa</taxon>
        <taxon>Chordata</taxon>
        <taxon>Craniata</taxon>
        <taxon>Vertebrata</taxon>
        <taxon>Euteleostomi</taxon>
        <taxon>Mammalia</taxon>
        <taxon>Eutheria</taxon>
        <taxon>Laurasiatheria</taxon>
        <taxon>Artiodactyla</taxon>
        <taxon>Ruminantia</taxon>
        <taxon>Pecora</taxon>
        <taxon>Bovidae</taxon>
        <taxon>Caprinae</taxon>
        <taxon>Ovis</taxon>
    </lineage>
</organism>
<dbReference type="GO" id="GO:0002223">
    <property type="term" value="P:stimulatory C-type lectin receptor signaling pathway"/>
    <property type="evidence" value="ECO:0007669"/>
    <property type="project" value="TreeGrafter"/>
</dbReference>
<accession>A0A836AB34</accession>
<dbReference type="GO" id="GO:0030246">
    <property type="term" value="F:carbohydrate binding"/>
    <property type="evidence" value="ECO:0007669"/>
    <property type="project" value="UniProtKB-KW"/>
</dbReference>
<dbReference type="Gene3D" id="1.10.287.770">
    <property type="entry name" value="YojJ-like"/>
    <property type="match status" value="1"/>
</dbReference>
<keyword evidence="7" id="KW-0325">Glycoprotein</keyword>
<evidence type="ECO:0000256" key="9">
    <source>
        <dbReference type="SAM" id="Phobius"/>
    </source>
</evidence>
<evidence type="ECO:0000256" key="4">
    <source>
        <dbReference type="ARBA" id="ARBA00022968"/>
    </source>
</evidence>
<dbReference type="Pfam" id="PF00059">
    <property type="entry name" value="Lectin_C"/>
    <property type="match status" value="1"/>
</dbReference>
<evidence type="ECO:0000313" key="11">
    <source>
        <dbReference type="EMBL" id="KAG5212522.1"/>
    </source>
</evidence>
<dbReference type="GO" id="GO:0016020">
    <property type="term" value="C:membrane"/>
    <property type="evidence" value="ECO:0007669"/>
    <property type="project" value="UniProtKB-SubCell"/>
</dbReference>
<evidence type="ECO:0000256" key="1">
    <source>
        <dbReference type="ARBA" id="ARBA00004606"/>
    </source>
</evidence>
<feature type="transmembrane region" description="Helical" evidence="9">
    <location>
        <begin position="293"/>
        <end position="315"/>
    </location>
</feature>
<evidence type="ECO:0000313" key="12">
    <source>
        <dbReference type="Proteomes" id="UP000664991"/>
    </source>
</evidence>
<feature type="transmembrane region" description="Helical" evidence="9">
    <location>
        <begin position="498"/>
        <end position="517"/>
    </location>
</feature>